<protein>
    <submittedName>
        <fullName evidence="1">Uncharacterized protein</fullName>
    </submittedName>
</protein>
<sequence length="33" mass="3967">MCCYVKICANYMTYSFVYEIKSEVMKSLYNNIN</sequence>
<reference evidence="1" key="1">
    <citation type="submission" date="2018-02" db="EMBL/GenBank/DDBJ databases">
        <title>Rhizophora mucronata_Transcriptome.</title>
        <authorList>
            <person name="Meera S.P."/>
            <person name="Sreeshan A."/>
            <person name="Augustine A."/>
        </authorList>
    </citation>
    <scope>NUCLEOTIDE SEQUENCE</scope>
    <source>
        <tissue evidence="1">Leaf</tissue>
    </source>
</reference>
<organism evidence="1">
    <name type="scientific">Rhizophora mucronata</name>
    <name type="common">Asiatic mangrove</name>
    <dbReference type="NCBI Taxonomy" id="61149"/>
    <lineage>
        <taxon>Eukaryota</taxon>
        <taxon>Viridiplantae</taxon>
        <taxon>Streptophyta</taxon>
        <taxon>Embryophyta</taxon>
        <taxon>Tracheophyta</taxon>
        <taxon>Spermatophyta</taxon>
        <taxon>Magnoliopsida</taxon>
        <taxon>eudicotyledons</taxon>
        <taxon>Gunneridae</taxon>
        <taxon>Pentapetalae</taxon>
        <taxon>rosids</taxon>
        <taxon>fabids</taxon>
        <taxon>Malpighiales</taxon>
        <taxon>Rhizophoraceae</taxon>
        <taxon>Rhizophora</taxon>
    </lineage>
</organism>
<name>A0A2P2MYQ1_RHIMU</name>
<dbReference type="EMBL" id="GGEC01054861">
    <property type="protein sequence ID" value="MBX35345.1"/>
    <property type="molecule type" value="Transcribed_RNA"/>
</dbReference>
<accession>A0A2P2MYQ1</accession>
<dbReference type="AlphaFoldDB" id="A0A2P2MYQ1"/>
<proteinExistence type="predicted"/>
<evidence type="ECO:0000313" key="1">
    <source>
        <dbReference type="EMBL" id="MBX35345.1"/>
    </source>
</evidence>